<protein>
    <recommendedName>
        <fullName evidence="5">Transaldolase</fullName>
    </recommendedName>
</protein>
<dbReference type="PANTHER" id="PTHR10683">
    <property type="entry name" value="TRANSALDOLASE"/>
    <property type="match status" value="1"/>
</dbReference>
<evidence type="ECO:0000256" key="1">
    <source>
        <dbReference type="ARBA" id="ARBA00023270"/>
    </source>
</evidence>
<dbReference type="InterPro" id="IPR013785">
    <property type="entry name" value="Aldolase_TIM"/>
</dbReference>
<name>A0A9P7EEN9_9AGAM</name>
<organism evidence="3 4">
    <name type="scientific">Suillus subaureus</name>
    <dbReference type="NCBI Taxonomy" id="48587"/>
    <lineage>
        <taxon>Eukaryota</taxon>
        <taxon>Fungi</taxon>
        <taxon>Dikarya</taxon>
        <taxon>Basidiomycota</taxon>
        <taxon>Agaricomycotina</taxon>
        <taxon>Agaricomycetes</taxon>
        <taxon>Agaricomycetidae</taxon>
        <taxon>Boletales</taxon>
        <taxon>Suillineae</taxon>
        <taxon>Suillaceae</taxon>
        <taxon>Suillus</taxon>
    </lineage>
</organism>
<dbReference type="SUPFAM" id="SSF51569">
    <property type="entry name" value="Aldolase"/>
    <property type="match status" value="1"/>
</dbReference>
<dbReference type="InterPro" id="IPR001585">
    <property type="entry name" value="TAL/FSA"/>
</dbReference>
<evidence type="ECO:0000256" key="2">
    <source>
        <dbReference type="SAM" id="MobiDB-lite"/>
    </source>
</evidence>
<feature type="compositionally biased region" description="Basic residues" evidence="2">
    <location>
        <begin position="14"/>
        <end position="23"/>
    </location>
</feature>
<evidence type="ECO:0008006" key="5">
    <source>
        <dbReference type="Google" id="ProtNLM"/>
    </source>
</evidence>
<dbReference type="AlphaFoldDB" id="A0A9P7EEN9"/>
<evidence type="ECO:0000313" key="4">
    <source>
        <dbReference type="Proteomes" id="UP000807769"/>
    </source>
</evidence>
<dbReference type="Gene3D" id="3.20.20.70">
    <property type="entry name" value="Aldolase class I"/>
    <property type="match status" value="1"/>
</dbReference>
<dbReference type="GO" id="GO:0005975">
    <property type="term" value="P:carbohydrate metabolic process"/>
    <property type="evidence" value="ECO:0007669"/>
    <property type="project" value="InterPro"/>
</dbReference>
<sequence>MPVPSATTDGCMHHPQKPRRTKYRGTYPISREDKVKLDLWMSTHYEALPEPSSNEAEEMGVVPSFPYKDVQIYGDTADSMALYFRGVWGCLLTPKNVSDLADTPGIRYHVWVATKKVLDKFPKGSETFHVRLVLRQFLFELGLAMLGSVKGPVVIFIDSRIHDSKVAMVDETRALVDLFDHADVRRWRVVITLPATEDGIRAAHELTNKYSIGIHLSMVTSLTHACACIEAGATMLSMNVAPIMTWFEKKDVGEVEYPITPGHPGIKTIQSCINYIRQNSLNTSLLVTDIRDWDELNQLDGVDAAALNQNLLDQTSMCELTTWSPEIMEDYELSPAYRYAREAKFPSDFLKHERGVGMAMSAEARSLLSSVVYIRLGQNKVFMEKIEDVIRKEVRERLYVDAFDPYHPYSMAVRRSRLAAKTRTRPTGAATPSL</sequence>
<dbReference type="GeneID" id="64633829"/>
<dbReference type="OrthoDB" id="2015515at2759"/>
<reference evidence="3" key="1">
    <citation type="journal article" date="2020" name="New Phytol.">
        <title>Comparative genomics reveals dynamic genome evolution in host specialist ectomycorrhizal fungi.</title>
        <authorList>
            <person name="Lofgren L.A."/>
            <person name="Nguyen N.H."/>
            <person name="Vilgalys R."/>
            <person name="Ruytinx J."/>
            <person name="Liao H.L."/>
            <person name="Branco S."/>
            <person name="Kuo A."/>
            <person name="LaButti K."/>
            <person name="Lipzen A."/>
            <person name="Andreopoulos W."/>
            <person name="Pangilinan J."/>
            <person name="Riley R."/>
            <person name="Hundley H."/>
            <person name="Na H."/>
            <person name="Barry K."/>
            <person name="Grigoriev I.V."/>
            <person name="Stajich J.E."/>
            <person name="Kennedy P.G."/>
        </authorList>
    </citation>
    <scope>NUCLEOTIDE SEQUENCE</scope>
    <source>
        <strain evidence="3">MN1</strain>
    </source>
</reference>
<dbReference type="Pfam" id="PF00923">
    <property type="entry name" value="TAL_FSA"/>
    <property type="match status" value="1"/>
</dbReference>
<keyword evidence="4" id="KW-1185">Reference proteome</keyword>
<feature type="region of interest" description="Disordered" evidence="2">
    <location>
        <begin position="1"/>
        <end position="24"/>
    </location>
</feature>
<comment type="caution">
    <text evidence="3">The sequence shown here is derived from an EMBL/GenBank/DDBJ whole genome shotgun (WGS) entry which is preliminary data.</text>
</comment>
<evidence type="ECO:0000313" key="3">
    <source>
        <dbReference type="EMBL" id="KAG1818980.1"/>
    </source>
</evidence>
<dbReference type="RefSeq" id="XP_041194657.1">
    <property type="nucleotide sequence ID" value="XM_041339813.1"/>
</dbReference>
<dbReference type="Proteomes" id="UP000807769">
    <property type="component" value="Unassembled WGS sequence"/>
</dbReference>
<dbReference type="EMBL" id="JABBWG010000010">
    <property type="protein sequence ID" value="KAG1818980.1"/>
    <property type="molecule type" value="Genomic_DNA"/>
</dbReference>
<dbReference type="PANTHER" id="PTHR10683:SF18">
    <property type="entry name" value="TRANSALDOLASE"/>
    <property type="match status" value="1"/>
</dbReference>
<keyword evidence="1" id="KW-0704">Schiff base</keyword>
<proteinExistence type="predicted"/>
<gene>
    <name evidence="3" type="ORF">BJ212DRAFT_1479113</name>
</gene>
<accession>A0A9P7EEN9</accession>